<dbReference type="AlphaFoldDB" id="A0A8J4Y0W2"/>
<proteinExistence type="predicted"/>
<reference evidence="1" key="1">
    <citation type="submission" date="2020-07" db="EMBL/GenBank/DDBJ databases">
        <title>The High-quality genome of the commercially important snow crab, Chionoecetes opilio.</title>
        <authorList>
            <person name="Jeong J.-H."/>
            <person name="Ryu S."/>
        </authorList>
    </citation>
    <scope>NUCLEOTIDE SEQUENCE</scope>
    <source>
        <strain evidence="1">MADBK_172401_WGS</strain>
        <tissue evidence="1">Digestive gland</tissue>
    </source>
</reference>
<dbReference type="Proteomes" id="UP000770661">
    <property type="component" value="Unassembled WGS sequence"/>
</dbReference>
<dbReference type="OrthoDB" id="2544694at2759"/>
<sequence>MQTLSYQFLGATPDYWCRLDSLLEAKWTREQIFSFAIPVDEQGKPETCLMYDHNYTRAAELGYEAAAATLQDTPARVPCVARDFNRSQHQSTVTTEWDLVCERRVLYSTTQAAVEVGKFAGALLLGYTIDL</sequence>
<dbReference type="EMBL" id="JACEEZ010020364">
    <property type="protein sequence ID" value="KAG0714641.1"/>
    <property type="molecule type" value="Genomic_DNA"/>
</dbReference>
<gene>
    <name evidence="1" type="primary">Slc22a6_0</name>
    <name evidence="1" type="ORF">GWK47_013723</name>
</gene>
<keyword evidence="2" id="KW-1185">Reference proteome</keyword>
<evidence type="ECO:0000313" key="1">
    <source>
        <dbReference type="EMBL" id="KAG0714641.1"/>
    </source>
</evidence>
<name>A0A8J4Y0W2_CHIOP</name>
<accession>A0A8J4Y0W2</accession>
<comment type="caution">
    <text evidence="1">The sequence shown here is derived from an EMBL/GenBank/DDBJ whole genome shotgun (WGS) entry which is preliminary data.</text>
</comment>
<organism evidence="1 2">
    <name type="scientific">Chionoecetes opilio</name>
    <name type="common">Atlantic snow crab</name>
    <name type="synonym">Cancer opilio</name>
    <dbReference type="NCBI Taxonomy" id="41210"/>
    <lineage>
        <taxon>Eukaryota</taxon>
        <taxon>Metazoa</taxon>
        <taxon>Ecdysozoa</taxon>
        <taxon>Arthropoda</taxon>
        <taxon>Crustacea</taxon>
        <taxon>Multicrustacea</taxon>
        <taxon>Malacostraca</taxon>
        <taxon>Eumalacostraca</taxon>
        <taxon>Eucarida</taxon>
        <taxon>Decapoda</taxon>
        <taxon>Pleocyemata</taxon>
        <taxon>Brachyura</taxon>
        <taxon>Eubrachyura</taxon>
        <taxon>Majoidea</taxon>
        <taxon>Majidae</taxon>
        <taxon>Chionoecetes</taxon>
    </lineage>
</organism>
<protein>
    <submittedName>
        <fullName evidence="1">Solute carrier family 22 member 6</fullName>
    </submittedName>
</protein>
<evidence type="ECO:0000313" key="2">
    <source>
        <dbReference type="Proteomes" id="UP000770661"/>
    </source>
</evidence>